<name>A0A8X6MA78_9ARAC</name>
<evidence type="ECO:0000313" key="1">
    <source>
        <dbReference type="EMBL" id="GFS34318.1"/>
    </source>
</evidence>
<dbReference type="AlphaFoldDB" id="A0A8X6MA78"/>
<protein>
    <submittedName>
        <fullName evidence="1">Uncharacterized protein</fullName>
    </submittedName>
</protein>
<reference evidence="1" key="1">
    <citation type="submission" date="2020-08" db="EMBL/GenBank/DDBJ databases">
        <title>Multicomponent nature underlies the extraordinary mechanical properties of spider dragline silk.</title>
        <authorList>
            <person name="Kono N."/>
            <person name="Nakamura H."/>
            <person name="Mori M."/>
            <person name="Yoshida Y."/>
            <person name="Ohtoshi R."/>
            <person name="Malay A.D."/>
            <person name="Moran D.A.P."/>
            <person name="Tomita M."/>
            <person name="Numata K."/>
            <person name="Arakawa K."/>
        </authorList>
    </citation>
    <scope>NUCLEOTIDE SEQUENCE</scope>
</reference>
<proteinExistence type="predicted"/>
<evidence type="ECO:0000313" key="2">
    <source>
        <dbReference type="Proteomes" id="UP000886998"/>
    </source>
</evidence>
<sequence length="103" mass="11947">MRVETLLTQVETPRQAETSQQFCCSYTFTECYNPEKQIVNYFQQDLQELSKFLRNTDSLESSSHFSSSAMTSCKIHNSIKNQSFPNFQGRGQLPESSAYWLRS</sequence>
<dbReference type="EMBL" id="BMAV01024583">
    <property type="protein sequence ID" value="GFS34318.1"/>
    <property type="molecule type" value="Genomic_DNA"/>
</dbReference>
<gene>
    <name evidence="1" type="ORF">TNIN_360421</name>
</gene>
<comment type="caution">
    <text evidence="1">The sequence shown here is derived from an EMBL/GenBank/DDBJ whole genome shotgun (WGS) entry which is preliminary data.</text>
</comment>
<keyword evidence="2" id="KW-1185">Reference proteome</keyword>
<accession>A0A8X6MA78</accession>
<organism evidence="1 2">
    <name type="scientific">Trichonephila inaurata madagascariensis</name>
    <dbReference type="NCBI Taxonomy" id="2747483"/>
    <lineage>
        <taxon>Eukaryota</taxon>
        <taxon>Metazoa</taxon>
        <taxon>Ecdysozoa</taxon>
        <taxon>Arthropoda</taxon>
        <taxon>Chelicerata</taxon>
        <taxon>Arachnida</taxon>
        <taxon>Araneae</taxon>
        <taxon>Araneomorphae</taxon>
        <taxon>Entelegynae</taxon>
        <taxon>Araneoidea</taxon>
        <taxon>Nephilidae</taxon>
        <taxon>Trichonephila</taxon>
        <taxon>Trichonephila inaurata</taxon>
    </lineage>
</organism>
<dbReference type="Proteomes" id="UP000886998">
    <property type="component" value="Unassembled WGS sequence"/>
</dbReference>